<keyword evidence="2" id="KW-1185">Reference proteome</keyword>
<organism evidence="1 2">
    <name type="scientific">Lipomyces tetrasporus</name>
    <dbReference type="NCBI Taxonomy" id="54092"/>
    <lineage>
        <taxon>Eukaryota</taxon>
        <taxon>Fungi</taxon>
        <taxon>Dikarya</taxon>
        <taxon>Ascomycota</taxon>
        <taxon>Saccharomycotina</taxon>
        <taxon>Lipomycetes</taxon>
        <taxon>Lipomycetales</taxon>
        <taxon>Lipomycetaceae</taxon>
        <taxon>Lipomyces</taxon>
    </lineage>
</organism>
<evidence type="ECO:0000313" key="2">
    <source>
        <dbReference type="Proteomes" id="UP001217417"/>
    </source>
</evidence>
<protein>
    <submittedName>
        <fullName evidence="1">Uncharacterized protein</fullName>
    </submittedName>
</protein>
<proteinExistence type="predicted"/>
<dbReference type="RefSeq" id="XP_056043598.1">
    <property type="nucleotide sequence ID" value="XM_056187906.1"/>
</dbReference>
<accession>A0AAD7VSB3</accession>
<gene>
    <name evidence="1" type="ORF">POJ06DRAFT_255554</name>
</gene>
<evidence type="ECO:0000313" key="1">
    <source>
        <dbReference type="EMBL" id="KAJ8100148.1"/>
    </source>
</evidence>
<dbReference type="AlphaFoldDB" id="A0AAD7VSB3"/>
<sequence>MWKVTQRNMEDGSYDPVEHFYHRSLGKMSDAFNDVWREDWKDPVRRTLCEGFNRDDRPLL</sequence>
<dbReference type="Proteomes" id="UP001217417">
    <property type="component" value="Unassembled WGS sequence"/>
</dbReference>
<dbReference type="EMBL" id="JARPMG010000006">
    <property type="protein sequence ID" value="KAJ8100148.1"/>
    <property type="molecule type" value="Genomic_DNA"/>
</dbReference>
<name>A0AAD7VSB3_9ASCO</name>
<reference evidence="1" key="1">
    <citation type="submission" date="2023-03" db="EMBL/GenBank/DDBJ databases">
        <title>Near-Complete genome sequence of Lipomyces tetrasporous NRRL Y-64009, an oleaginous yeast capable of growing on lignocellulosic hydrolysates.</title>
        <authorList>
            <consortium name="Lawrence Berkeley National Laboratory"/>
            <person name="Jagtap S.S."/>
            <person name="Liu J.-J."/>
            <person name="Walukiewicz H.E."/>
            <person name="Pangilinan J."/>
            <person name="Lipzen A."/>
            <person name="Ahrendt S."/>
            <person name="Koriabine M."/>
            <person name="Cobaugh K."/>
            <person name="Salamov A."/>
            <person name="Yoshinaga Y."/>
            <person name="Ng V."/>
            <person name="Daum C."/>
            <person name="Grigoriev I.V."/>
            <person name="Slininger P.J."/>
            <person name="Dien B.S."/>
            <person name="Jin Y.-S."/>
            <person name="Rao C.V."/>
        </authorList>
    </citation>
    <scope>NUCLEOTIDE SEQUENCE</scope>
    <source>
        <strain evidence="1">NRRL Y-64009</strain>
    </source>
</reference>
<dbReference type="GeneID" id="80883072"/>
<comment type="caution">
    <text evidence="1">The sequence shown here is derived from an EMBL/GenBank/DDBJ whole genome shotgun (WGS) entry which is preliminary data.</text>
</comment>